<feature type="transmembrane region" description="Helical" evidence="1">
    <location>
        <begin position="68"/>
        <end position="86"/>
    </location>
</feature>
<dbReference type="EMBL" id="RXLQ01000001">
    <property type="protein sequence ID" value="RSZ60659.1"/>
    <property type="molecule type" value="Genomic_DNA"/>
</dbReference>
<protein>
    <submittedName>
        <fullName evidence="2">Uncharacterized protein</fullName>
    </submittedName>
</protein>
<reference evidence="2 3" key="1">
    <citation type="submission" date="2018-12" db="EMBL/GenBank/DDBJ databases">
        <authorList>
            <person name="Yang E."/>
        </authorList>
    </citation>
    <scope>NUCLEOTIDE SEQUENCE [LARGE SCALE GENOMIC DNA]</scope>
    <source>
        <strain evidence="2 3">SOD</strain>
    </source>
</reference>
<keyword evidence="1" id="KW-1133">Transmembrane helix</keyword>
<evidence type="ECO:0000256" key="1">
    <source>
        <dbReference type="SAM" id="Phobius"/>
    </source>
</evidence>
<evidence type="ECO:0000313" key="2">
    <source>
        <dbReference type="EMBL" id="RSZ60659.1"/>
    </source>
</evidence>
<sequence length="118" mass="12607">MSSKGARHLCAAAVYVAFLSCAIGAVALASPYALIWLMLCWPVAFISAWLIWYLAFSGMPFKTKAIRFGMYVLLCVLTPIVGFASGGDAFGVAFITTLLPALGMFVVSYLFPAPAKVD</sequence>
<keyword evidence="3" id="KW-1185">Reference proteome</keyword>
<comment type="caution">
    <text evidence="2">The sequence shown here is derived from an EMBL/GenBank/DDBJ whole genome shotgun (WGS) entry which is preliminary data.</text>
</comment>
<dbReference type="AlphaFoldDB" id="A0A430HT56"/>
<keyword evidence="1" id="KW-0472">Membrane</keyword>
<dbReference type="OrthoDB" id="9899381at2"/>
<feature type="transmembrane region" description="Helical" evidence="1">
    <location>
        <begin position="92"/>
        <end position="111"/>
    </location>
</feature>
<dbReference type="RefSeq" id="WP_126072043.1">
    <property type="nucleotide sequence ID" value="NZ_CP051166.1"/>
</dbReference>
<evidence type="ECO:0000313" key="3">
    <source>
        <dbReference type="Proteomes" id="UP000278085"/>
    </source>
</evidence>
<proteinExistence type="predicted"/>
<feature type="transmembrane region" description="Helical" evidence="1">
    <location>
        <begin position="34"/>
        <end position="56"/>
    </location>
</feature>
<dbReference type="PROSITE" id="PS51257">
    <property type="entry name" value="PROKAR_LIPOPROTEIN"/>
    <property type="match status" value="1"/>
</dbReference>
<name>A0A430HT56_9BURK</name>
<dbReference type="Proteomes" id="UP000278085">
    <property type="component" value="Unassembled WGS sequence"/>
</dbReference>
<gene>
    <name evidence="2" type="ORF">EJB06_00535</name>
</gene>
<accession>A0A430HT56</accession>
<organism evidence="2 3">
    <name type="scientific">Massilia atriviolacea</name>
    <dbReference type="NCBI Taxonomy" id="2495579"/>
    <lineage>
        <taxon>Bacteria</taxon>
        <taxon>Pseudomonadati</taxon>
        <taxon>Pseudomonadota</taxon>
        <taxon>Betaproteobacteria</taxon>
        <taxon>Burkholderiales</taxon>
        <taxon>Oxalobacteraceae</taxon>
        <taxon>Telluria group</taxon>
        <taxon>Massilia</taxon>
    </lineage>
</organism>
<keyword evidence="1" id="KW-0812">Transmembrane</keyword>